<gene>
    <name evidence="1" type="ORF">UFOPK2373_00417</name>
</gene>
<sequence>MAIFMRRRNRSIKLNNRWGSRRNKLLLSFALALIAAASYLASSTSEDTRSSYLVAAVDLSSGSAISNAAVTTIKLELGEAGKLYLTEGSKSMDKFFLKTPVAIGQLIPLSALLVENYQDCSAVVLNLGTPMSQGIKKGDLVDLWAAEQASSVESIPVQIVTAAELISIKNSTDGFSQNTQTIELCVSVAEIRSTVQAIAKKATVVAVRTMSE</sequence>
<organism evidence="1">
    <name type="scientific">freshwater metagenome</name>
    <dbReference type="NCBI Taxonomy" id="449393"/>
    <lineage>
        <taxon>unclassified sequences</taxon>
        <taxon>metagenomes</taxon>
        <taxon>ecological metagenomes</taxon>
    </lineage>
</organism>
<proteinExistence type="predicted"/>
<evidence type="ECO:0000313" key="1">
    <source>
        <dbReference type="EMBL" id="CAB4683818.1"/>
    </source>
</evidence>
<reference evidence="1" key="1">
    <citation type="submission" date="2020-05" db="EMBL/GenBank/DDBJ databases">
        <authorList>
            <person name="Chiriac C."/>
            <person name="Salcher M."/>
            <person name="Ghai R."/>
            <person name="Kavagutti S V."/>
        </authorList>
    </citation>
    <scope>NUCLEOTIDE SEQUENCE</scope>
</reference>
<protein>
    <submittedName>
        <fullName evidence="1">Unannotated protein</fullName>
    </submittedName>
</protein>
<name>A0A6J6NFL7_9ZZZZ</name>
<dbReference type="EMBL" id="CAEZXL010000052">
    <property type="protein sequence ID" value="CAB4683818.1"/>
    <property type="molecule type" value="Genomic_DNA"/>
</dbReference>
<accession>A0A6J6NFL7</accession>
<dbReference type="AlphaFoldDB" id="A0A6J6NFL7"/>